<dbReference type="RefSeq" id="XP_003295096.1">
    <property type="nucleotide sequence ID" value="XM_003295048.1"/>
</dbReference>
<dbReference type="GO" id="GO:0006744">
    <property type="term" value="P:ubiquinone biosynthetic process"/>
    <property type="evidence" value="ECO:0000318"/>
    <property type="project" value="GO_Central"/>
</dbReference>
<accession>F1A602</accession>
<dbReference type="GO" id="GO:0008289">
    <property type="term" value="F:lipid binding"/>
    <property type="evidence" value="ECO:0000318"/>
    <property type="project" value="GO_Central"/>
</dbReference>
<dbReference type="UniPathway" id="UPA00232"/>
<evidence type="ECO:0000313" key="2">
    <source>
        <dbReference type="EMBL" id="EGC28379.1"/>
    </source>
</evidence>
<dbReference type="PANTHER" id="PTHR32142">
    <property type="entry name" value="B BOX-TYPE DOMAIN-CONTAINING PROTEIN-RELATED"/>
    <property type="match status" value="1"/>
</dbReference>
<dbReference type="InParanoid" id="F1A602"/>
<organism evidence="2 3">
    <name type="scientific">Dictyostelium purpureum</name>
    <name type="common">Slime mold</name>
    <dbReference type="NCBI Taxonomy" id="5786"/>
    <lineage>
        <taxon>Eukaryota</taxon>
        <taxon>Amoebozoa</taxon>
        <taxon>Evosea</taxon>
        <taxon>Eumycetozoa</taxon>
        <taxon>Dictyostelia</taxon>
        <taxon>Dictyosteliales</taxon>
        <taxon>Dictyosteliaceae</taxon>
        <taxon>Dictyostelium</taxon>
    </lineage>
</organism>
<keyword evidence="3" id="KW-1185">Reference proteome</keyword>
<proteinExistence type="predicted"/>
<dbReference type="GO" id="GO:0005743">
    <property type="term" value="C:mitochondrial inner membrane"/>
    <property type="evidence" value="ECO:0000318"/>
    <property type="project" value="GO_Central"/>
</dbReference>
<name>F1A602_DICPU</name>
<dbReference type="EMBL" id="GL871658">
    <property type="protein sequence ID" value="EGC28379.1"/>
    <property type="molecule type" value="Genomic_DNA"/>
</dbReference>
<dbReference type="PANTHER" id="PTHR32142:SF64">
    <property type="entry name" value="ANKYRIN REPEAT-CONTAINING PROTEIN-RELATED"/>
    <property type="match status" value="1"/>
</dbReference>
<evidence type="ECO:0000313" key="3">
    <source>
        <dbReference type="Proteomes" id="UP000001064"/>
    </source>
</evidence>
<keyword evidence="1" id="KW-0175">Coiled coil</keyword>
<dbReference type="Proteomes" id="UP000001064">
    <property type="component" value="Unassembled WGS sequence"/>
</dbReference>
<dbReference type="VEuPathDB" id="AmoebaDB:DICPUDRAFT_85522"/>
<evidence type="ECO:0000256" key="1">
    <source>
        <dbReference type="SAM" id="Coils"/>
    </source>
</evidence>
<protein>
    <submittedName>
        <fullName evidence="2">Uncharacterized protein</fullName>
    </submittedName>
</protein>
<sequence length="475" mass="56704">MSIYQYKKENLYIGNRVPFGRIRSLGWYLKRGLFSLLKDRVLNSHHFNDDLIIKNYIYDKKRYYGRTCVERLIGSCNDRELLKLVYEKYRQRIEEVEEDLVELSIVFENTTALDLFINHYGKILTLKSYQLLITKSKYNNITYKYLESVKWLINNGNLDYESFFSQDRQTESNKRIKYDKEICSINNLIIDQNNNNYDHYKINFNNNISFFINNHNNNNNNINNLENNSIINNVNCNSIDVNNNCNNNNNNNNNDNNNDNNIIELIKMGRIDYVLQLLNNNSRNNNIDDNDDNNLIIDISIGDLKKIIKYYSFDLIKCIIDLEPFQCEIPFFNYIENKIIKYSLYYNRIDVYNYLIYKLGRISFLSVKSSSSFFSGFLKRGDLQAFKFTLNQYLVNHKIKNHSSNHLHNLIFKIYNRSKKKFTKNNSIKNFLVIRYQNFIKSPPLHYDDMSVEYIVKFQNNEENLNNILSIKNIL</sequence>
<dbReference type="KEGG" id="dpp:DICPUDRAFT_85522"/>
<dbReference type="AlphaFoldDB" id="F1A602"/>
<feature type="coiled-coil region" evidence="1">
    <location>
        <begin position="79"/>
        <end position="106"/>
    </location>
</feature>
<reference evidence="3" key="1">
    <citation type="journal article" date="2011" name="Genome Biol.">
        <title>Comparative genomics of the social amoebae Dictyostelium discoideum and Dictyostelium purpureum.</title>
        <authorList>
            <consortium name="US DOE Joint Genome Institute (JGI-PGF)"/>
            <person name="Sucgang R."/>
            <person name="Kuo A."/>
            <person name="Tian X."/>
            <person name="Salerno W."/>
            <person name="Parikh A."/>
            <person name="Feasley C.L."/>
            <person name="Dalin E."/>
            <person name="Tu H."/>
            <person name="Huang E."/>
            <person name="Barry K."/>
            <person name="Lindquist E."/>
            <person name="Shapiro H."/>
            <person name="Bruce D."/>
            <person name="Schmutz J."/>
            <person name="Salamov A."/>
            <person name="Fey P."/>
            <person name="Gaudet P."/>
            <person name="Anjard C."/>
            <person name="Babu M.M."/>
            <person name="Basu S."/>
            <person name="Bushmanova Y."/>
            <person name="van der Wel H."/>
            <person name="Katoh-Kurasawa M."/>
            <person name="Dinh C."/>
            <person name="Coutinho P.M."/>
            <person name="Saito T."/>
            <person name="Elias M."/>
            <person name="Schaap P."/>
            <person name="Kay R.R."/>
            <person name="Henrissat B."/>
            <person name="Eichinger L."/>
            <person name="Rivero F."/>
            <person name="Putnam N.H."/>
            <person name="West C.M."/>
            <person name="Loomis W.F."/>
            <person name="Chisholm R.L."/>
            <person name="Shaulsky G."/>
            <person name="Strassmann J.E."/>
            <person name="Queller D.C."/>
            <person name="Kuspa A."/>
            <person name="Grigoriev I.V."/>
        </authorList>
    </citation>
    <scope>NUCLEOTIDE SEQUENCE [LARGE SCALE GENOMIC DNA]</scope>
    <source>
        <strain evidence="3">QSDP1</strain>
    </source>
</reference>
<gene>
    <name evidence="2" type="ORF">DICPUDRAFT_85522</name>
</gene>
<dbReference type="GeneID" id="10511049"/>